<proteinExistence type="predicted"/>
<dbReference type="InterPro" id="IPR011025">
    <property type="entry name" value="GproteinA_insert"/>
</dbReference>
<accession>A0A183DJI5</accession>
<dbReference type="WBParaSite" id="GPUH_0000888601-mRNA-1">
    <property type="protein sequence ID" value="GPUH_0000888601-mRNA-1"/>
    <property type="gene ID" value="GPUH_0000888601"/>
</dbReference>
<organism evidence="1">
    <name type="scientific">Gongylonema pulchrum</name>
    <dbReference type="NCBI Taxonomy" id="637853"/>
    <lineage>
        <taxon>Eukaryota</taxon>
        <taxon>Metazoa</taxon>
        <taxon>Ecdysozoa</taxon>
        <taxon>Nematoda</taxon>
        <taxon>Chromadorea</taxon>
        <taxon>Rhabditida</taxon>
        <taxon>Spirurina</taxon>
        <taxon>Spiruromorpha</taxon>
        <taxon>Spiruroidea</taxon>
        <taxon>Gongylonematidae</taxon>
        <taxon>Gongylonema</taxon>
    </lineage>
</organism>
<name>A0A183DJI5_9BILA</name>
<sequence>LDEMCGRFNDVQLQALKSLWNDDGIQAVYSRRGEYNLNDSTK</sequence>
<evidence type="ECO:0000313" key="1">
    <source>
        <dbReference type="WBParaSite" id="GPUH_0000888601-mRNA-1"/>
    </source>
</evidence>
<reference evidence="1" key="1">
    <citation type="submission" date="2016-06" db="UniProtKB">
        <authorList>
            <consortium name="WormBaseParasite"/>
        </authorList>
    </citation>
    <scope>IDENTIFICATION</scope>
</reference>
<dbReference type="SUPFAM" id="SSF47895">
    <property type="entry name" value="Transducin (alpha subunit), insertion domain"/>
    <property type="match status" value="1"/>
</dbReference>
<protein>
    <submittedName>
        <fullName evidence="1">ArsR family transcriptional regulator</fullName>
    </submittedName>
</protein>
<dbReference type="AlphaFoldDB" id="A0A183DJI5"/>
<dbReference type="Gene3D" id="1.10.400.10">
    <property type="entry name" value="GI Alpha 1, domain 2-like"/>
    <property type="match status" value="1"/>
</dbReference>
<dbReference type="GO" id="GO:0007165">
    <property type="term" value="P:signal transduction"/>
    <property type="evidence" value="ECO:0007669"/>
    <property type="project" value="InterPro"/>
</dbReference>